<dbReference type="AlphaFoldDB" id="A0A482WY88"/>
<feature type="region of interest" description="Disordered" evidence="1">
    <location>
        <begin position="1"/>
        <end position="62"/>
    </location>
</feature>
<feature type="compositionally biased region" description="Acidic residues" evidence="1">
    <location>
        <begin position="43"/>
        <end position="61"/>
    </location>
</feature>
<keyword evidence="3" id="KW-1185">Reference proteome</keyword>
<feature type="compositionally biased region" description="Polar residues" evidence="1">
    <location>
        <begin position="18"/>
        <end position="29"/>
    </location>
</feature>
<accession>A0A482WY88</accession>
<dbReference type="EMBL" id="QKKF02022802">
    <property type="protein sequence ID" value="RZF38141.1"/>
    <property type="molecule type" value="Genomic_DNA"/>
</dbReference>
<name>A0A482WY88_LAOST</name>
<protein>
    <submittedName>
        <fullName evidence="2">Uncharacterized protein</fullName>
    </submittedName>
</protein>
<sequence length="77" mass="9396">MEKRRNDGEGVNKRKENYLNQRANKSMNDVTEGPKRKTREDVEEKEEEEKEEEEEEEEEEREICIREMMCKKKGMKD</sequence>
<dbReference type="InParanoid" id="A0A482WY88"/>
<evidence type="ECO:0000313" key="2">
    <source>
        <dbReference type="EMBL" id="RZF38141.1"/>
    </source>
</evidence>
<gene>
    <name evidence="2" type="ORF">LSTR_LSTR005502</name>
</gene>
<feature type="compositionally biased region" description="Basic and acidic residues" evidence="1">
    <location>
        <begin position="1"/>
        <end position="17"/>
    </location>
</feature>
<organism evidence="2 3">
    <name type="scientific">Laodelphax striatellus</name>
    <name type="common">Small brown planthopper</name>
    <name type="synonym">Delphax striatella</name>
    <dbReference type="NCBI Taxonomy" id="195883"/>
    <lineage>
        <taxon>Eukaryota</taxon>
        <taxon>Metazoa</taxon>
        <taxon>Ecdysozoa</taxon>
        <taxon>Arthropoda</taxon>
        <taxon>Hexapoda</taxon>
        <taxon>Insecta</taxon>
        <taxon>Pterygota</taxon>
        <taxon>Neoptera</taxon>
        <taxon>Paraneoptera</taxon>
        <taxon>Hemiptera</taxon>
        <taxon>Auchenorrhyncha</taxon>
        <taxon>Fulgoroidea</taxon>
        <taxon>Delphacidae</taxon>
        <taxon>Criomorphinae</taxon>
        <taxon>Laodelphax</taxon>
    </lineage>
</organism>
<proteinExistence type="predicted"/>
<comment type="caution">
    <text evidence="2">The sequence shown here is derived from an EMBL/GenBank/DDBJ whole genome shotgun (WGS) entry which is preliminary data.</text>
</comment>
<evidence type="ECO:0000256" key="1">
    <source>
        <dbReference type="SAM" id="MobiDB-lite"/>
    </source>
</evidence>
<dbReference type="Proteomes" id="UP000291343">
    <property type="component" value="Unassembled WGS sequence"/>
</dbReference>
<feature type="compositionally biased region" description="Basic and acidic residues" evidence="1">
    <location>
        <begin position="32"/>
        <end position="42"/>
    </location>
</feature>
<evidence type="ECO:0000313" key="3">
    <source>
        <dbReference type="Proteomes" id="UP000291343"/>
    </source>
</evidence>
<reference evidence="2 3" key="1">
    <citation type="journal article" date="2017" name="Gigascience">
        <title>Genome sequence of the small brown planthopper, Laodelphax striatellus.</title>
        <authorList>
            <person name="Zhu J."/>
            <person name="Jiang F."/>
            <person name="Wang X."/>
            <person name="Yang P."/>
            <person name="Bao Y."/>
            <person name="Zhao W."/>
            <person name="Wang W."/>
            <person name="Lu H."/>
            <person name="Wang Q."/>
            <person name="Cui N."/>
            <person name="Li J."/>
            <person name="Chen X."/>
            <person name="Luo L."/>
            <person name="Yu J."/>
            <person name="Kang L."/>
            <person name="Cui F."/>
        </authorList>
    </citation>
    <scope>NUCLEOTIDE SEQUENCE [LARGE SCALE GENOMIC DNA]</scope>
    <source>
        <strain evidence="2">Lst14</strain>
    </source>
</reference>